<dbReference type="AlphaFoldDB" id="A0A0G1FV25"/>
<gene>
    <name evidence="2" type="ORF">UV74_C0002G0072</name>
</gene>
<accession>A0A0G1FV25</accession>
<organism evidence="2 3">
    <name type="scientific">Candidatus Woesebacteria bacterium GW2011_GWB1_43_14</name>
    <dbReference type="NCBI Taxonomy" id="1618578"/>
    <lineage>
        <taxon>Bacteria</taxon>
        <taxon>Candidatus Woeseibacteriota</taxon>
    </lineage>
</organism>
<feature type="compositionally biased region" description="Low complexity" evidence="1">
    <location>
        <begin position="34"/>
        <end position="44"/>
    </location>
</feature>
<proteinExistence type="predicted"/>
<feature type="region of interest" description="Disordered" evidence="1">
    <location>
        <begin position="1"/>
        <end position="86"/>
    </location>
</feature>
<feature type="compositionally biased region" description="Basic and acidic residues" evidence="1">
    <location>
        <begin position="76"/>
        <end position="86"/>
    </location>
</feature>
<sequence>MDDQNKPVGTGMGVPPATDMPASAPVSPTGMPSVPAVPVTPAPVGGESPVVPTPPVGEKPMEGGDMGTPPVGAPMEPDKPEEKPAV</sequence>
<evidence type="ECO:0000313" key="2">
    <source>
        <dbReference type="EMBL" id="KKS98851.1"/>
    </source>
</evidence>
<evidence type="ECO:0000256" key="1">
    <source>
        <dbReference type="SAM" id="MobiDB-lite"/>
    </source>
</evidence>
<protein>
    <submittedName>
        <fullName evidence="2">Uncharacterized protein</fullName>
    </submittedName>
</protein>
<dbReference type="EMBL" id="LCFQ01000002">
    <property type="protein sequence ID" value="KKS98851.1"/>
    <property type="molecule type" value="Genomic_DNA"/>
</dbReference>
<dbReference type="STRING" id="1618578.UV74_C0002G0072"/>
<dbReference type="Proteomes" id="UP000034090">
    <property type="component" value="Unassembled WGS sequence"/>
</dbReference>
<comment type="caution">
    <text evidence="2">The sequence shown here is derived from an EMBL/GenBank/DDBJ whole genome shotgun (WGS) entry which is preliminary data.</text>
</comment>
<reference evidence="2 3" key="1">
    <citation type="journal article" date="2015" name="Nature">
        <title>rRNA introns, odd ribosomes, and small enigmatic genomes across a large radiation of phyla.</title>
        <authorList>
            <person name="Brown C.T."/>
            <person name="Hug L.A."/>
            <person name="Thomas B.C."/>
            <person name="Sharon I."/>
            <person name="Castelle C.J."/>
            <person name="Singh A."/>
            <person name="Wilkins M.J."/>
            <person name="Williams K.H."/>
            <person name="Banfield J.F."/>
        </authorList>
    </citation>
    <scope>NUCLEOTIDE SEQUENCE [LARGE SCALE GENOMIC DNA]</scope>
</reference>
<evidence type="ECO:0000313" key="3">
    <source>
        <dbReference type="Proteomes" id="UP000034090"/>
    </source>
</evidence>
<name>A0A0G1FV25_9BACT</name>